<evidence type="ECO:0000256" key="2">
    <source>
        <dbReference type="SAM" id="Phobius"/>
    </source>
</evidence>
<feature type="region of interest" description="Disordered" evidence="1">
    <location>
        <begin position="288"/>
        <end position="319"/>
    </location>
</feature>
<evidence type="ECO:0000313" key="4">
    <source>
        <dbReference type="Proteomes" id="UP000095214"/>
    </source>
</evidence>
<feature type="transmembrane region" description="Helical" evidence="2">
    <location>
        <begin position="256"/>
        <end position="276"/>
    </location>
</feature>
<keyword evidence="4" id="KW-1185">Reference proteome</keyword>
<dbReference type="STRING" id="178339.BH719_03375"/>
<reference evidence="3 4" key="1">
    <citation type="submission" date="2016-09" db="EMBL/GenBank/DDBJ databases">
        <title>Complete genome sequence of Actinomyces hongkongensis HKU8.</title>
        <authorList>
            <person name="Gao Y.-X."/>
            <person name="Zhou Y.-Y."/>
            <person name="Xie Y."/>
            <person name="Wang M."/>
            <person name="Wang S.-J."/>
            <person name="Shen S.-G."/>
        </authorList>
    </citation>
    <scope>NUCLEOTIDE SEQUENCE [LARGE SCALE GENOMIC DNA]</scope>
    <source>
        <strain evidence="3 4">HKU8</strain>
    </source>
</reference>
<keyword evidence="2" id="KW-0472">Membrane</keyword>
<dbReference type="OrthoDB" id="3261070at2"/>
<keyword evidence="2" id="KW-1133">Transmembrane helix</keyword>
<keyword evidence="2" id="KW-0812">Transmembrane</keyword>
<sequence length="319" mass="33126">MTPPPGAPDHRGRPPRHWPLRRRGGRCHRCPLWPRLVIAACAGTAALGLAAPAGADPVQRISLYEEYEVTPAVSAQHRVFLTAEGVALSQKQCQEMGNGTNADVSRTARHDGQEGCEFHWSLADAGAEVFTIDDTGKFAFRSRTDELLAGFDTPDARATVASVVLTVHGAHVHETSGQPQIDSHDESTKNDATTVTWSQPDGAVEARGTIDPGASPTPPPPPATGTAPPSASAAQSGLARPQAAGHADAPDSSSGIYPVLAGFLTPLAVVAVFLIVGRWRANRAGAASEGTAAAEALPPPADPTESAESARFPYGKPLG</sequence>
<feature type="compositionally biased region" description="Polar residues" evidence="1">
    <location>
        <begin position="190"/>
        <end position="199"/>
    </location>
</feature>
<dbReference type="Proteomes" id="UP000095214">
    <property type="component" value="Chromosome"/>
</dbReference>
<feature type="region of interest" description="Disordered" evidence="1">
    <location>
        <begin position="173"/>
        <end position="252"/>
    </location>
</feature>
<organism evidence="3 4">
    <name type="scientific">Pauljensenia hongkongensis</name>
    <dbReference type="NCBI Taxonomy" id="178339"/>
    <lineage>
        <taxon>Bacteria</taxon>
        <taxon>Bacillati</taxon>
        <taxon>Actinomycetota</taxon>
        <taxon>Actinomycetes</taxon>
        <taxon>Actinomycetales</taxon>
        <taxon>Actinomycetaceae</taxon>
        <taxon>Pauljensenia</taxon>
    </lineage>
</organism>
<dbReference type="AlphaFoldDB" id="A0A1D8B1K7"/>
<dbReference type="RefSeq" id="WP_009743344.1">
    <property type="nucleotide sequence ID" value="NZ_CP017298.1"/>
</dbReference>
<feature type="region of interest" description="Disordered" evidence="1">
    <location>
        <begin position="1"/>
        <end position="21"/>
    </location>
</feature>
<accession>A0A1D8B1K7</accession>
<dbReference type="KEGG" id="phon:BH719_03375"/>
<evidence type="ECO:0000256" key="1">
    <source>
        <dbReference type="SAM" id="MobiDB-lite"/>
    </source>
</evidence>
<dbReference type="EMBL" id="CP017298">
    <property type="protein sequence ID" value="AOS47016.1"/>
    <property type="molecule type" value="Genomic_DNA"/>
</dbReference>
<name>A0A1D8B1K7_9ACTO</name>
<proteinExistence type="predicted"/>
<evidence type="ECO:0000313" key="3">
    <source>
        <dbReference type="EMBL" id="AOS47016.1"/>
    </source>
</evidence>
<gene>
    <name evidence="3" type="ORF">BH719_03375</name>
</gene>
<feature type="compositionally biased region" description="Low complexity" evidence="1">
    <location>
        <begin position="224"/>
        <end position="234"/>
    </location>
</feature>
<protein>
    <submittedName>
        <fullName evidence="3">Uncharacterized protein</fullName>
    </submittedName>
</protein>